<dbReference type="NCBIfam" id="TIGR01444">
    <property type="entry name" value="fkbM_fam"/>
    <property type="match status" value="1"/>
</dbReference>
<dbReference type="PANTHER" id="PTHR36973">
    <property type="entry name" value="SLL1456 PROTEIN-RELATED"/>
    <property type="match status" value="1"/>
</dbReference>
<dbReference type="Proteomes" id="UP000324065">
    <property type="component" value="Unassembled WGS sequence"/>
</dbReference>
<keyword evidence="4" id="KW-1185">Reference proteome</keyword>
<proteinExistence type="predicted"/>
<dbReference type="GO" id="GO:0032259">
    <property type="term" value="P:methylation"/>
    <property type="evidence" value="ECO:0007669"/>
    <property type="project" value="UniProtKB-KW"/>
</dbReference>
<protein>
    <submittedName>
        <fullName evidence="3">FkbM family methyltransferase</fullName>
    </submittedName>
</protein>
<sequence>MTASRPWSRAGSAPCCWRKTTTGRSAHPIHDPGPPRRARRWPEPDVPLIDAPSCPSYKGGIPFRHGGSWRAAPLQEPKVRLSRIRKVMGIAARPGLWPALAQGVAATVDHDAVLRDQRFATILDVGANKGQFAAYALWRWPQARLVCFEPLPGPRARLAAVTRGAAEIQACALGTADADALIHVASRADSSSMLPLGDRQKSLFDMDEVGTLRVPVRRLDACVSPGLARPALLKIDVQGYELEVLKGATGVLPEIDAVYVEVSYEELYVQQALAADVIGFLDAAGFSASRFLSGVKTDETVVQQDILFTRR</sequence>
<evidence type="ECO:0000313" key="4">
    <source>
        <dbReference type="Proteomes" id="UP000324065"/>
    </source>
</evidence>
<reference evidence="3 4" key="1">
    <citation type="submission" date="2019-09" db="EMBL/GenBank/DDBJ databases">
        <title>Genome sequence of Roseospira marina, one of the more divergent members of the non-sulfur purple photosynthetic bacterial family, the Rhodospirillaceae.</title>
        <authorList>
            <person name="Meyer T."/>
            <person name="Kyndt J."/>
        </authorList>
    </citation>
    <scope>NUCLEOTIDE SEQUENCE [LARGE SCALE GENOMIC DNA]</scope>
    <source>
        <strain evidence="3 4">DSM 15113</strain>
    </source>
</reference>
<keyword evidence="3" id="KW-0489">Methyltransferase</keyword>
<dbReference type="EMBL" id="VWPJ01000023">
    <property type="protein sequence ID" value="KAA5604119.1"/>
    <property type="molecule type" value="Genomic_DNA"/>
</dbReference>
<dbReference type="Pfam" id="PF05050">
    <property type="entry name" value="Methyltransf_21"/>
    <property type="match status" value="1"/>
</dbReference>
<dbReference type="InterPro" id="IPR006342">
    <property type="entry name" value="FkbM_mtfrase"/>
</dbReference>
<dbReference type="InterPro" id="IPR053188">
    <property type="entry name" value="FkbM_Methyltransferase"/>
</dbReference>
<feature type="domain" description="Methyltransferase FkbM" evidence="2">
    <location>
        <begin position="124"/>
        <end position="287"/>
    </location>
</feature>
<organism evidence="3 4">
    <name type="scientific">Roseospira marina</name>
    <dbReference type="NCBI Taxonomy" id="140057"/>
    <lineage>
        <taxon>Bacteria</taxon>
        <taxon>Pseudomonadati</taxon>
        <taxon>Pseudomonadota</taxon>
        <taxon>Alphaproteobacteria</taxon>
        <taxon>Rhodospirillales</taxon>
        <taxon>Rhodospirillaceae</taxon>
        <taxon>Roseospira</taxon>
    </lineage>
</organism>
<dbReference type="Gene3D" id="3.40.50.150">
    <property type="entry name" value="Vaccinia Virus protein VP39"/>
    <property type="match status" value="1"/>
</dbReference>
<accession>A0A5M6I8N6</accession>
<dbReference type="GO" id="GO:0008171">
    <property type="term" value="F:O-methyltransferase activity"/>
    <property type="evidence" value="ECO:0007669"/>
    <property type="project" value="TreeGrafter"/>
</dbReference>
<name>A0A5M6I8N6_9PROT</name>
<evidence type="ECO:0000313" key="3">
    <source>
        <dbReference type="EMBL" id="KAA5604119.1"/>
    </source>
</evidence>
<comment type="caution">
    <text evidence="3">The sequence shown here is derived from an EMBL/GenBank/DDBJ whole genome shotgun (WGS) entry which is preliminary data.</text>
</comment>
<gene>
    <name evidence="3" type="ORF">F1188_17690</name>
</gene>
<dbReference type="InterPro" id="IPR029063">
    <property type="entry name" value="SAM-dependent_MTases_sf"/>
</dbReference>
<dbReference type="SUPFAM" id="SSF53335">
    <property type="entry name" value="S-adenosyl-L-methionine-dependent methyltransferases"/>
    <property type="match status" value="1"/>
</dbReference>
<feature type="region of interest" description="Disordered" evidence="1">
    <location>
        <begin position="1"/>
        <end position="44"/>
    </location>
</feature>
<dbReference type="AlphaFoldDB" id="A0A5M6I8N6"/>
<dbReference type="PANTHER" id="PTHR36973:SF4">
    <property type="entry name" value="NODULATION PROTEIN"/>
    <property type="match status" value="1"/>
</dbReference>
<evidence type="ECO:0000259" key="2">
    <source>
        <dbReference type="Pfam" id="PF05050"/>
    </source>
</evidence>
<keyword evidence="3" id="KW-0808">Transferase</keyword>
<evidence type="ECO:0000256" key="1">
    <source>
        <dbReference type="SAM" id="MobiDB-lite"/>
    </source>
</evidence>
<dbReference type="OrthoDB" id="292760at2"/>